<dbReference type="PANTHER" id="PTHR44858">
    <property type="entry name" value="TETRATRICOPEPTIDE REPEAT PROTEIN 6"/>
    <property type="match status" value="1"/>
</dbReference>
<evidence type="ECO:0000256" key="6">
    <source>
        <dbReference type="SAM" id="MobiDB-lite"/>
    </source>
</evidence>
<name>A0ABU8BJB3_9BRAD</name>
<evidence type="ECO:0000313" key="8">
    <source>
        <dbReference type="EMBL" id="MEH2558629.1"/>
    </source>
</evidence>
<dbReference type="InterPro" id="IPR016032">
    <property type="entry name" value="Sig_transdc_resp-reg_C-effctor"/>
</dbReference>
<keyword evidence="3 5" id="KW-0238">DNA-binding</keyword>
<dbReference type="EMBL" id="JAZHRV010000001">
    <property type="protein sequence ID" value="MEH2558629.1"/>
    <property type="molecule type" value="Genomic_DNA"/>
</dbReference>
<dbReference type="InterPro" id="IPR019734">
    <property type="entry name" value="TPR_rpt"/>
</dbReference>
<evidence type="ECO:0000256" key="4">
    <source>
        <dbReference type="PROSITE-ProRule" id="PRU00339"/>
    </source>
</evidence>
<evidence type="ECO:0000256" key="1">
    <source>
        <dbReference type="ARBA" id="ARBA00022737"/>
    </source>
</evidence>
<evidence type="ECO:0000256" key="2">
    <source>
        <dbReference type="ARBA" id="ARBA00022803"/>
    </source>
</evidence>
<sequence>MRYLFDDYAFDTDRRELYRGANVVSVTPQVFDLLDYLIRNRERVVSKDDLINAIWHGRSVSDAALTTRVNAARSAIGDSGQGQRLIKTLPRKGFRFVGSVREAQRPASMAATDPPAQASKPALPLPDKPSVAVLPFTNLSSDPEQEYFADGMVEDIITGLSRSKSLFVIARNSSFTYKGKAVDIKQIGRELGVRYVLEGSVRKAGKQVRVTAQLIDAADGGNVWADRFEGHLEDIFDLQDHLTGSVIGAISPQLERAEMERAQRKPTENLQAYDYYLRARLANYQFTRESNVEALRLAKIAISLDPAFARAYAFAANTFGAKKAWWTADVDQDRIETRQLVGQAIQLDKDDPLVLAWSGQAYSFVLEEPETGVALLARAIALDPNLALARNWMGWAHVYLGNADAAIEHFSAAIRLSPLDPRSFLSQAGMGYAHFFAGRYEEGISCATIAIQHQSGFPGAQRSLMANLALAGRIAEARRACDAVLQLDPTLRISGIRSRTPFRRLEDIEKLGQAYRIAGVPE</sequence>
<reference evidence="8 9" key="1">
    <citation type="submission" date="2024-02" db="EMBL/GenBank/DDBJ databases">
        <title>Adaptive strategies in a cosmopolitan and abundant soil bacterium.</title>
        <authorList>
            <person name="Carini P."/>
        </authorList>
    </citation>
    <scope>NUCLEOTIDE SEQUENCE [LARGE SCALE GENOMIC DNA]</scope>
    <source>
        <strain evidence="8 9">AZCC 1608</strain>
    </source>
</reference>
<dbReference type="SMART" id="SM00028">
    <property type="entry name" value="TPR"/>
    <property type="match status" value="4"/>
</dbReference>
<comment type="caution">
    <text evidence="8">The sequence shown here is derived from an EMBL/GenBank/DDBJ whole genome shotgun (WGS) entry which is preliminary data.</text>
</comment>
<proteinExistence type="predicted"/>
<dbReference type="SMART" id="SM00862">
    <property type="entry name" value="Trans_reg_C"/>
    <property type="match status" value="1"/>
</dbReference>
<organism evidence="8 9">
    <name type="scientific">Bradyrhizobium algeriense</name>
    <dbReference type="NCBI Taxonomy" id="634784"/>
    <lineage>
        <taxon>Bacteria</taxon>
        <taxon>Pseudomonadati</taxon>
        <taxon>Pseudomonadota</taxon>
        <taxon>Alphaproteobacteria</taxon>
        <taxon>Hyphomicrobiales</taxon>
        <taxon>Nitrobacteraceae</taxon>
        <taxon>Bradyrhizobium</taxon>
    </lineage>
</organism>
<keyword evidence="1" id="KW-0677">Repeat</keyword>
<feature type="DNA-binding region" description="OmpR/PhoB-type" evidence="5">
    <location>
        <begin position="1"/>
        <end position="98"/>
    </location>
</feature>
<dbReference type="Proteomes" id="UP001364224">
    <property type="component" value="Unassembled WGS sequence"/>
</dbReference>
<dbReference type="InterPro" id="IPR036388">
    <property type="entry name" value="WH-like_DNA-bd_sf"/>
</dbReference>
<dbReference type="Pfam" id="PF00486">
    <property type="entry name" value="Trans_reg_C"/>
    <property type="match status" value="1"/>
</dbReference>
<evidence type="ECO:0000313" key="9">
    <source>
        <dbReference type="Proteomes" id="UP001364224"/>
    </source>
</evidence>
<dbReference type="PANTHER" id="PTHR44858:SF1">
    <property type="entry name" value="UDP-N-ACETYLGLUCOSAMINE--PEPTIDE N-ACETYLGLUCOSAMINYLTRANSFERASE SPINDLY-RELATED"/>
    <property type="match status" value="1"/>
</dbReference>
<feature type="repeat" description="TPR" evidence="4">
    <location>
        <begin position="387"/>
        <end position="420"/>
    </location>
</feature>
<dbReference type="PROSITE" id="PS50005">
    <property type="entry name" value="TPR"/>
    <property type="match status" value="1"/>
</dbReference>
<accession>A0ABU8BJB3</accession>
<dbReference type="RefSeq" id="WP_334485804.1">
    <property type="nucleotide sequence ID" value="NZ_JAZHRV010000001.1"/>
</dbReference>
<dbReference type="Gene3D" id="3.40.50.10610">
    <property type="entry name" value="ABC-type transport auxiliary lipoprotein component"/>
    <property type="match status" value="1"/>
</dbReference>
<feature type="domain" description="OmpR/PhoB-type" evidence="7">
    <location>
        <begin position="1"/>
        <end position="98"/>
    </location>
</feature>
<dbReference type="Gene3D" id="1.10.10.10">
    <property type="entry name" value="Winged helix-like DNA-binding domain superfamily/Winged helix DNA-binding domain"/>
    <property type="match status" value="1"/>
</dbReference>
<dbReference type="SUPFAM" id="SSF48452">
    <property type="entry name" value="TPR-like"/>
    <property type="match status" value="1"/>
</dbReference>
<feature type="region of interest" description="Disordered" evidence="6">
    <location>
        <begin position="105"/>
        <end position="124"/>
    </location>
</feature>
<evidence type="ECO:0000256" key="3">
    <source>
        <dbReference type="ARBA" id="ARBA00023125"/>
    </source>
</evidence>
<dbReference type="InterPro" id="IPR001867">
    <property type="entry name" value="OmpR/PhoB-type_DNA-bd"/>
</dbReference>
<dbReference type="CDD" id="cd00383">
    <property type="entry name" value="trans_reg_C"/>
    <property type="match status" value="1"/>
</dbReference>
<dbReference type="Gene3D" id="1.25.40.10">
    <property type="entry name" value="Tetratricopeptide repeat domain"/>
    <property type="match status" value="1"/>
</dbReference>
<dbReference type="SUPFAM" id="SSF46894">
    <property type="entry name" value="C-terminal effector domain of the bipartite response regulators"/>
    <property type="match status" value="1"/>
</dbReference>
<evidence type="ECO:0000259" key="7">
    <source>
        <dbReference type="PROSITE" id="PS51755"/>
    </source>
</evidence>
<dbReference type="PROSITE" id="PS51755">
    <property type="entry name" value="OMPR_PHOB"/>
    <property type="match status" value="1"/>
</dbReference>
<gene>
    <name evidence="8" type="ORF">V1286_006158</name>
</gene>
<dbReference type="InterPro" id="IPR011990">
    <property type="entry name" value="TPR-like_helical_dom_sf"/>
</dbReference>
<evidence type="ECO:0000256" key="5">
    <source>
        <dbReference type="PROSITE-ProRule" id="PRU01091"/>
    </source>
</evidence>
<keyword evidence="2 4" id="KW-0802">TPR repeat</keyword>
<keyword evidence="9" id="KW-1185">Reference proteome</keyword>
<dbReference type="InterPro" id="IPR050498">
    <property type="entry name" value="Ycf3"/>
</dbReference>
<protein>
    <submittedName>
        <fullName evidence="8">TolB-like protein/tetratricopeptide (TPR) repeat protein</fullName>
    </submittedName>
</protein>